<feature type="compositionally biased region" description="Basic residues" evidence="1">
    <location>
        <begin position="563"/>
        <end position="574"/>
    </location>
</feature>
<sequence>MQCANGRIKHSVEKAADTSCCSLSERLLEAKDHQLTSLIRRNSEHRSVLLTFVTLELDARFLPLVYLPLQGSENTCSDGCGKVDGVDAVSPPPPFILFHVALPQEQRIISPERRFENLLMSGSSTGSNLLGKSRYRSLSNRRKKSVKISATTSPQNCLVTNNSSDSVYDSSKYDNIDDLIKEILKEDKPAKKSSRKKAKKKGKQYKKSTCKMDSSGNGEAVQETVGGISLSKNHVLSSPFHRDITVSSPSVPINDDIENHGNDMSDDSVVTVTCMPHGDVTHGSEPAIFLTKDCTGKCSSSGLKTSMIQKSGMISSTCNGNAANTRRMRSSNRHKISSFALNKYNALAVDSFSDDWSSDNSANGNDDIGTISSINGDGGIRSSNRGLFPDLINHGISVDCLASRNEDVPKSDNLSKNPVDAVTNSEGTCSTHQPCSSNGVYPATLNKRGRHGRKSTGSSNGTQKFGNANVHGRSGNDVNHSVWQKVQKNRSRGAIGELKNANPVPCNPEANSVSSDLSFPCDISAIKHEKCYKSSCFDEMDVLKSDAVKSDNDYTCKKSSEKSKRKSSSRHKQEHNHYSRKGTDTSNTNGTSSTKIHIQQKIVSEVSSRIYDGDISASVLKSSCYSDFRTEDILNDEIDHSPSKSSQDAPIHLDEEILGSNIMAFQDAETQSSQYQSSPSSEISDPSYLTYVNEAHVDSCAKMPKNISIDNESEGCLKSETDNFHAEQTQPDDSSGPEKDWIPIDSGDVVVCRSDKFITTTTDELDSDGWSSNKVEEEQLVPNLCHSLPLTDMGSACPASRLHPDMETGKVTSSEFCISEGKSKTQAAFNSRMMTHGENVHSLATMETDVAKIVHVVNDAYKLRTASEGVHLATGSPLAEFERLLLSASPVLCQTFDFHCCKVCSRDQLTSDSLCQHQVPNIPLGNLWQWYEKPGSYGLEVKVEDYRSSKRLGRHHSNFCAYFVPYLSAVQLFGRSRSSVCKNMGCSKMETVAGDAKTASNNSTYLSRLPILSILVPQPRRALENLHSPESCSSNQDVFCEQPDCSMCSVDAELIFEYFESDRPQYRQPLHEKIKQLVSGYTSPDCQIYGDPSRLDCLDMHDLHPASWYSVAWYPIYRIPDGNFRAAFLTYHSLGHFIRRSASSVSLSGSASIVSPVVGLQSYNAQGECWFQPNKYAGDLLEDNSFSSPSDILKERLQTLEQTAGVMARAAVCKNGVKSVNKQPDYEFFLSRRW</sequence>
<feature type="compositionally biased region" description="Basic and acidic residues" evidence="1">
    <location>
        <begin position="552"/>
        <end position="562"/>
    </location>
</feature>
<dbReference type="PANTHER" id="PTHR32010:SF18">
    <property type="entry name" value="DUF789 FAMILY PROTEIN"/>
    <property type="match status" value="1"/>
</dbReference>
<feature type="compositionally biased region" description="Low complexity" evidence="1">
    <location>
        <begin position="584"/>
        <end position="594"/>
    </location>
</feature>
<name>A0AAV9D5T0_ACOCL</name>
<evidence type="ECO:0000256" key="1">
    <source>
        <dbReference type="SAM" id="MobiDB-lite"/>
    </source>
</evidence>
<feature type="region of interest" description="Disordered" evidence="1">
    <location>
        <begin position="444"/>
        <end position="478"/>
    </location>
</feature>
<feature type="region of interest" description="Disordered" evidence="1">
    <location>
        <begin position="552"/>
        <end position="596"/>
    </location>
</feature>
<reference evidence="2" key="2">
    <citation type="submission" date="2023-06" db="EMBL/GenBank/DDBJ databases">
        <authorList>
            <person name="Ma L."/>
            <person name="Liu K.-W."/>
            <person name="Li Z."/>
            <person name="Hsiao Y.-Y."/>
            <person name="Qi Y."/>
            <person name="Fu T."/>
            <person name="Tang G."/>
            <person name="Zhang D."/>
            <person name="Sun W.-H."/>
            <person name="Liu D.-K."/>
            <person name="Li Y."/>
            <person name="Chen G.-Z."/>
            <person name="Liu X.-D."/>
            <person name="Liao X.-Y."/>
            <person name="Jiang Y.-T."/>
            <person name="Yu X."/>
            <person name="Hao Y."/>
            <person name="Huang J."/>
            <person name="Zhao X.-W."/>
            <person name="Ke S."/>
            <person name="Chen Y.-Y."/>
            <person name="Wu W.-L."/>
            <person name="Hsu J.-L."/>
            <person name="Lin Y.-F."/>
            <person name="Huang M.-D."/>
            <person name="Li C.-Y."/>
            <person name="Huang L."/>
            <person name="Wang Z.-W."/>
            <person name="Zhao X."/>
            <person name="Zhong W.-Y."/>
            <person name="Peng D.-H."/>
            <person name="Ahmad S."/>
            <person name="Lan S."/>
            <person name="Zhang J.-S."/>
            <person name="Tsai W.-C."/>
            <person name="Van De Peer Y."/>
            <person name="Liu Z.-J."/>
        </authorList>
    </citation>
    <scope>NUCLEOTIDE SEQUENCE</scope>
    <source>
        <strain evidence="2">CP</strain>
        <tissue evidence="2">Leaves</tissue>
    </source>
</reference>
<dbReference type="EMBL" id="JAUJYO010000015">
    <property type="protein sequence ID" value="KAK1296961.1"/>
    <property type="molecule type" value="Genomic_DNA"/>
</dbReference>
<organism evidence="2 3">
    <name type="scientific">Acorus calamus</name>
    <name type="common">Sweet flag</name>
    <dbReference type="NCBI Taxonomy" id="4465"/>
    <lineage>
        <taxon>Eukaryota</taxon>
        <taxon>Viridiplantae</taxon>
        <taxon>Streptophyta</taxon>
        <taxon>Embryophyta</taxon>
        <taxon>Tracheophyta</taxon>
        <taxon>Spermatophyta</taxon>
        <taxon>Magnoliopsida</taxon>
        <taxon>Liliopsida</taxon>
        <taxon>Acoraceae</taxon>
        <taxon>Acorus</taxon>
    </lineage>
</organism>
<dbReference type="Proteomes" id="UP001180020">
    <property type="component" value="Unassembled WGS sequence"/>
</dbReference>
<feature type="compositionally biased region" description="Polar residues" evidence="1">
    <location>
        <begin position="455"/>
        <end position="466"/>
    </location>
</feature>
<gene>
    <name evidence="2" type="ORF">QJS10_CPB15g00069</name>
</gene>
<dbReference type="InterPro" id="IPR008507">
    <property type="entry name" value="DUF789"/>
</dbReference>
<proteinExistence type="predicted"/>
<evidence type="ECO:0000313" key="3">
    <source>
        <dbReference type="Proteomes" id="UP001180020"/>
    </source>
</evidence>
<evidence type="ECO:0000313" key="2">
    <source>
        <dbReference type="EMBL" id="KAK1296961.1"/>
    </source>
</evidence>
<keyword evidence="3" id="KW-1185">Reference proteome</keyword>
<accession>A0AAV9D5T0</accession>
<reference evidence="2" key="1">
    <citation type="journal article" date="2023" name="Nat. Commun.">
        <title>Diploid and tetraploid genomes of Acorus and the evolution of monocots.</title>
        <authorList>
            <person name="Ma L."/>
            <person name="Liu K.W."/>
            <person name="Li Z."/>
            <person name="Hsiao Y.Y."/>
            <person name="Qi Y."/>
            <person name="Fu T."/>
            <person name="Tang G.D."/>
            <person name="Zhang D."/>
            <person name="Sun W.H."/>
            <person name="Liu D.K."/>
            <person name="Li Y."/>
            <person name="Chen G.Z."/>
            <person name="Liu X.D."/>
            <person name="Liao X.Y."/>
            <person name="Jiang Y.T."/>
            <person name="Yu X."/>
            <person name="Hao Y."/>
            <person name="Huang J."/>
            <person name="Zhao X.W."/>
            <person name="Ke S."/>
            <person name="Chen Y.Y."/>
            <person name="Wu W.L."/>
            <person name="Hsu J.L."/>
            <person name="Lin Y.F."/>
            <person name="Huang M.D."/>
            <person name="Li C.Y."/>
            <person name="Huang L."/>
            <person name="Wang Z.W."/>
            <person name="Zhao X."/>
            <person name="Zhong W.Y."/>
            <person name="Peng D.H."/>
            <person name="Ahmad S."/>
            <person name="Lan S."/>
            <person name="Zhang J.S."/>
            <person name="Tsai W.C."/>
            <person name="Van de Peer Y."/>
            <person name="Liu Z.J."/>
        </authorList>
    </citation>
    <scope>NUCLEOTIDE SEQUENCE</scope>
    <source>
        <strain evidence="2">CP</strain>
    </source>
</reference>
<dbReference type="PANTHER" id="PTHR32010">
    <property type="entry name" value="PHOTOSYSTEM II STABILITY/ASSEMBLY FACTOR HCF136, CHLOROPLASTIC"/>
    <property type="match status" value="1"/>
</dbReference>
<feature type="region of interest" description="Disordered" evidence="1">
    <location>
        <begin position="187"/>
        <end position="218"/>
    </location>
</feature>
<comment type="caution">
    <text evidence="2">The sequence shown here is derived from an EMBL/GenBank/DDBJ whole genome shotgun (WGS) entry which is preliminary data.</text>
</comment>
<feature type="region of interest" description="Disordered" evidence="1">
    <location>
        <begin position="130"/>
        <end position="150"/>
    </location>
</feature>
<feature type="compositionally biased region" description="Basic residues" evidence="1">
    <location>
        <begin position="133"/>
        <end position="146"/>
    </location>
</feature>
<dbReference type="AlphaFoldDB" id="A0AAV9D5T0"/>
<feature type="compositionally biased region" description="Basic residues" evidence="1">
    <location>
        <begin position="191"/>
        <end position="209"/>
    </location>
</feature>
<protein>
    <submittedName>
        <fullName evidence="2">Uncharacterized protein</fullName>
    </submittedName>
</protein>
<dbReference type="Pfam" id="PF05623">
    <property type="entry name" value="DUF789"/>
    <property type="match status" value="1"/>
</dbReference>